<dbReference type="PANTHER" id="PTHR45815:SF3">
    <property type="entry name" value="PROTEIN DISULFIDE-ISOMERASE A6"/>
    <property type="match status" value="1"/>
</dbReference>
<keyword evidence="2" id="KW-0732">Signal</keyword>
<dbReference type="PROSITE" id="PS00194">
    <property type="entry name" value="THIOREDOXIN_1"/>
    <property type="match status" value="2"/>
</dbReference>
<dbReference type="GO" id="GO:0005788">
    <property type="term" value="C:endoplasmic reticulum lumen"/>
    <property type="evidence" value="ECO:0007669"/>
    <property type="project" value="TreeGrafter"/>
</dbReference>
<dbReference type="InterPro" id="IPR013766">
    <property type="entry name" value="Thioredoxin_domain"/>
</dbReference>
<evidence type="ECO:0000256" key="2">
    <source>
        <dbReference type="SAM" id="SignalP"/>
    </source>
</evidence>
<dbReference type="EMBL" id="CP151503">
    <property type="protein sequence ID" value="WZN60804.1"/>
    <property type="molecule type" value="Genomic_DNA"/>
</dbReference>
<feature type="chain" id="PRO_5043623817" evidence="2">
    <location>
        <begin position="27"/>
        <end position="461"/>
    </location>
</feature>
<accession>A0AAX4P4G5</accession>
<dbReference type="PANTHER" id="PTHR45815">
    <property type="entry name" value="PROTEIN DISULFIDE-ISOMERASE A6"/>
    <property type="match status" value="1"/>
</dbReference>
<feature type="signal peptide" evidence="2">
    <location>
        <begin position="1"/>
        <end position="26"/>
    </location>
</feature>
<gene>
    <name evidence="4" type="ORF">HKI87_03g23380</name>
</gene>
<evidence type="ECO:0000259" key="3">
    <source>
        <dbReference type="PROSITE" id="PS51352"/>
    </source>
</evidence>
<proteinExistence type="predicted"/>
<dbReference type="PRINTS" id="PR00421">
    <property type="entry name" value="THIOREDOXIN"/>
</dbReference>
<dbReference type="GO" id="GO:0034976">
    <property type="term" value="P:response to endoplasmic reticulum stress"/>
    <property type="evidence" value="ECO:0007669"/>
    <property type="project" value="TreeGrafter"/>
</dbReference>
<dbReference type="InterPro" id="IPR017937">
    <property type="entry name" value="Thioredoxin_CS"/>
</dbReference>
<name>A0AAX4P4G5_9CHLO</name>
<sequence>MQGRVILRAAFAAMVAVVLLASSCEAIYAKDSAVKTLSDTSIKKLLKKDGVYLVEFFAPWCGHCKALKPEYEKLAKAMKGVSTVAAIDVDTNKEAASKHGIKGLPTIKAFSVTNGKVDFEEEYKGERTAKALSNFGMKAAKNAIDFRLGTKKKGGSRDKQRERSAPPPPPPSASGAFYENDKHVVTVDSKNFQKTVKDKKSREDHWMVEFYAPWCGHCKALKPAWSSAAKRLEGKVSFGAVNCDDQMNKPVCQKFGIQGFPTIMYFAPGKGPEKYQGARDADNLVRFVEGKAKKAVATKASEITSKADFELLCSGGEGQEPKYHLCLVAFLPDILDTGAKGRNAYIEILNEISRNYAGLPYSYLWAAAGSQPGLEQQFNVGGFGYPALALLSPRKKGFSTLKSSFTATEIDNMVKDLRKGKASVSTVTGDYQVQDAQPWDGKDGVVVADEEISLEELDKEL</sequence>
<dbReference type="Gene3D" id="3.40.30.10">
    <property type="entry name" value="Glutaredoxin"/>
    <property type="match status" value="2"/>
</dbReference>
<reference evidence="4 5" key="1">
    <citation type="submission" date="2024-03" db="EMBL/GenBank/DDBJ databases">
        <title>Complete genome sequence of the green alga Chloropicon roscoffensis RCC1871.</title>
        <authorList>
            <person name="Lemieux C."/>
            <person name="Pombert J.-F."/>
            <person name="Otis C."/>
            <person name="Turmel M."/>
        </authorList>
    </citation>
    <scope>NUCLEOTIDE SEQUENCE [LARGE SCALE GENOMIC DNA]</scope>
    <source>
        <strain evidence="4 5">RCC1871</strain>
    </source>
</reference>
<feature type="domain" description="Thioredoxin" evidence="3">
    <location>
        <begin position="15"/>
        <end position="142"/>
    </location>
</feature>
<dbReference type="AlphaFoldDB" id="A0AAX4P4G5"/>
<dbReference type="InterPro" id="IPR036249">
    <property type="entry name" value="Thioredoxin-like_sf"/>
</dbReference>
<dbReference type="PROSITE" id="PS51352">
    <property type="entry name" value="THIOREDOXIN_2"/>
    <property type="match status" value="2"/>
</dbReference>
<keyword evidence="4" id="KW-0413">Isomerase</keyword>
<dbReference type="Proteomes" id="UP001472866">
    <property type="component" value="Chromosome 03"/>
</dbReference>
<dbReference type="PROSITE" id="PS51257">
    <property type="entry name" value="PROKAR_LIPOPROTEIN"/>
    <property type="match status" value="1"/>
</dbReference>
<dbReference type="Pfam" id="PF00085">
    <property type="entry name" value="Thioredoxin"/>
    <property type="match status" value="2"/>
</dbReference>
<evidence type="ECO:0000313" key="5">
    <source>
        <dbReference type="Proteomes" id="UP001472866"/>
    </source>
</evidence>
<dbReference type="SUPFAM" id="SSF52833">
    <property type="entry name" value="Thioredoxin-like"/>
    <property type="match status" value="3"/>
</dbReference>
<feature type="compositionally biased region" description="Basic and acidic residues" evidence="1">
    <location>
        <begin position="155"/>
        <end position="164"/>
    </location>
</feature>
<protein>
    <submittedName>
        <fullName evidence="4">Protein disulfide isomerase</fullName>
    </submittedName>
</protein>
<keyword evidence="5" id="KW-1185">Reference proteome</keyword>
<feature type="domain" description="Thioredoxin" evidence="3">
    <location>
        <begin position="159"/>
        <end position="293"/>
    </location>
</feature>
<dbReference type="GO" id="GO:0016853">
    <property type="term" value="F:isomerase activity"/>
    <property type="evidence" value="ECO:0007669"/>
    <property type="project" value="UniProtKB-KW"/>
</dbReference>
<evidence type="ECO:0000256" key="1">
    <source>
        <dbReference type="SAM" id="MobiDB-lite"/>
    </source>
</evidence>
<evidence type="ECO:0000313" key="4">
    <source>
        <dbReference type="EMBL" id="WZN60804.1"/>
    </source>
</evidence>
<organism evidence="4 5">
    <name type="scientific">Chloropicon roscoffensis</name>
    <dbReference type="NCBI Taxonomy" id="1461544"/>
    <lineage>
        <taxon>Eukaryota</taxon>
        <taxon>Viridiplantae</taxon>
        <taxon>Chlorophyta</taxon>
        <taxon>Chloropicophyceae</taxon>
        <taxon>Chloropicales</taxon>
        <taxon>Chloropicaceae</taxon>
        <taxon>Chloropicon</taxon>
    </lineage>
</organism>
<feature type="region of interest" description="Disordered" evidence="1">
    <location>
        <begin position="149"/>
        <end position="178"/>
    </location>
</feature>
<dbReference type="GO" id="GO:0015035">
    <property type="term" value="F:protein-disulfide reductase activity"/>
    <property type="evidence" value="ECO:0007669"/>
    <property type="project" value="TreeGrafter"/>
</dbReference>